<organism evidence="1 2">
    <name type="scientific">Xaviernesmea oryzae</name>
    <dbReference type="NCBI Taxonomy" id="464029"/>
    <lineage>
        <taxon>Bacteria</taxon>
        <taxon>Pseudomonadati</taxon>
        <taxon>Pseudomonadota</taxon>
        <taxon>Alphaproteobacteria</taxon>
        <taxon>Hyphomicrobiales</taxon>
        <taxon>Rhizobiaceae</taxon>
        <taxon>Rhizobium/Agrobacterium group</taxon>
        <taxon>Xaviernesmea</taxon>
    </lineage>
</organism>
<evidence type="ECO:0000313" key="2">
    <source>
        <dbReference type="Proteomes" id="UP000186364"/>
    </source>
</evidence>
<proteinExistence type="predicted"/>
<dbReference type="Gene3D" id="6.10.250.730">
    <property type="match status" value="1"/>
</dbReference>
<accession>A0A1Q9B0F8</accession>
<dbReference type="Proteomes" id="UP000186364">
    <property type="component" value="Unassembled WGS sequence"/>
</dbReference>
<dbReference type="InterPro" id="IPR010385">
    <property type="entry name" value="DUF982"/>
</dbReference>
<sequence length="101" mass="10948">MDNRGSKDGITIKKLQWSLPIALHHAGASQEVSGPSEALDWMSRNWPDARGPRYVAARSLCRAAMSGRKSPEEARDMFLSAAEEARLSASVASAALRATEH</sequence>
<dbReference type="OrthoDB" id="8289987at2"/>
<dbReference type="RefSeq" id="WP_075626498.1">
    <property type="nucleotide sequence ID" value="NZ_FOAM01000011.1"/>
</dbReference>
<dbReference type="Pfam" id="PF06169">
    <property type="entry name" value="DUF982"/>
    <property type="match status" value="1"/>
</dbReference>
<name>A0A1Q9B0F8_9HYPH</name>
<reference evidence="1 2" key="1">
    <citation type="submission" date="2016-09" db="EMBL/GenBank/DDBJ databases">
        <title>Rhizobium sp. nov., a novel species isolated from the rice rhizosphere.</title>
        <authorList>
            <person name="Zhao J."/>
            <person name="Zhang X."/>
        </authorList>
    </citation>
    <scope>NUCLEOTIDE SEQUENCE [LARGE SCALE GENOMIC DNA]</scope>
    <source>
        <strain evidence="1 2">1.7048</strain>
    </source>
</reference>
<keyword evidence="2" id="KW-1185">Reference proteome</keyword>
<evidence type="ECO:0000313" key="1">
    <source>
        <dbReference type="EMBL" id="OLP61465.1"/>
    </source>
</evidence>
<gene>
    <name evidence="1" type="ORF">BJF93_00585</name>
</gene>
<dbReference type="EMBL" id="MKIP01000032">
    <property type="protein sequence ID" value="OLP61465.1"/>
    <property type="molecule type" value="Genomic_DNA"/>
</dbReference>
<protein>
    <recommendedName>
        <fullName evidence="3">DUF982 domain-containing protein</fullName>
    </recommendedName>
</protein>
<comment type="caution">
    <text evidence="1">The sequence shown here is derived from an EMBL/GenBank/DDBJ whole genome shotgun (WGS) entry which is preliminary data.</text>
</comment>
<evidence type="ECO:0008006" key="3">
    <source>
        <dbReference type="Google" id="ProtNLM"/>
    </source>
</evidence>
<dbReference type="AlphaFoldDB" id="A0A1Q9B0F8"/>